<proteinExistence type="predicted"/>
<dbReference type="KEGG" id="vg:40079176"/>
<feature type="region of interest" description="Disordered" evidence="1">
    <location>
        <begin position="1"/>
        <end position="23"/>
    </location>
</feature>
<protein>
    <submittedName>
        <fullName evidence="2">Uncharacterized protein</fullName>
    </submittedName>
</protein>
<gene>
    <name evidence="2" type="primary">22</name>
    <name evidence="2" type="ORF">SEA_KATYUSHA_22</name>
</gene>
<feature type="compositionally biased region" description="Basic and acidic residues" evidence="1">
    <location>
        <begin position="109"/>
        <end position="119"/>
    </location>
</feature>
<dbReference type="GeneID" id="40079176"/>
<dbReference type="EMBL" id="KU963258">
    <property type="protein sequence ID" value="AMS03415.1"/>
    <property type="molecule type" value="Genomic_DNA"/>
</dbReference>
<dbReference type="Proteomes" id="UP000223856">
    <property type="component" value="Segment"/>
</dbReference>
<keyword evidence="3" id="KW-1185">Reference proteome</keyword>
<sequence>MPSVDELREQVRARRQELRDATRERQELEIEKSADVQKAALERELASLETDIAYEEAAKILIERADEFNKPASDVAVGGMEPKGSPASTKPADSTPSADSTPAAPTVPDKTDDTDKADDTDPLASLNLPGDSSDDDDQKEGK</sequence>
<name>A0A142KBD2_9CAUD</name>
<feature type="compositionally biased region" description="Polar residues" evidence="1">
    <location>
        <begin position="86"/>
        <end position="100"/>
    </location>
</feature>
<organism evidence="2 3">
    <name type="scientific">Gordonia phage Katyusha</name>
    <dbReference type="NCBI Taxonomy" id="1821555"/>
    <lineage>
        <taxon>Viruses</taxon>
        <taxon>Duplodnaviria</taxon>
        <taxon>Heunggongvirae</taxon>
        <taxon>Uroviricota</taxon>
        <taxon>Caudoviricetes</taxon>
        <taxon>Demosthenesvirus</taxon>
        <taxon>Demosthenesvirus katyusha</taxon>
    </lineage>
</organism>
<evidence type="ECO:0000313" key="2">
    <source>
        <dbReference type="EMBL" id="AMS03415.1"/>
    </source>
</evidence>
<evidence type="ECO:0000313" key="3">
    <source>
        <dbReference type="Proteomes" id="UP000223856"/>
    </source>
</evidence>
<feature type="region of interest" description="Disordered" evidence="1">
    <location>
        <begin position="73"/>
        <end position="142"/>
    </location>
</feature>
<evidence type="ECO:0000256" key="1">
    <source>
        <dbReference type="SAM" id="MobiDB-lite"/>
    </source>
</evidence>
<feature type="compositionally biased region" description="Acidic residues" evidence="1">
    <location>
        <begin position="132"/>
        <end position="142"/>
    </location>
</feature>
<accession>A0A142KBD2</accession>
<reference evidence="2 3" key="1">
    <citation type="submission" date="2016-03" db="EMBL/GenBank/DDBJ databases">
        <authorList>
            <person name="Green D.E."/>
            <person name="Kennedy B.V."/>
            <person name="Kocak B.Z."/>
            <person name="Moretti M.L."/>
            <person name="Onelangsy F.L."/>
            <person name="Mezghani N.A."/>
            <person name="Thompson P.K."/>
            <person name="Ulbrich M.C."/>
            <person name="Furbee E.C."/>
            <person name="Grubb S.R."/>
            <person name="Warner M.H."/>
            <person name="Montgomery M.T."/>
            <person name="Garlena R.A."/>
            <person name="Russell D.A."/>
            <person name="Pope W.H."/>
            <person name="Jacobs-Sera D."/>
            <person name="Hendrix R.W."/>
            <person name="Hatfull G.F."/>
        </authorList>
    </citation>
    <scope>NUCLEOTIDE SEQUENCE [LARGE SCALE GENOMIC DNA]</scope>
</reference>
<dbReference type="RefSeq" id="YP_009603296.1">
    <property type="nucleotide sequence ID" value="NC_041950.1"/>
</dbReference>